<protein>
    <submittedName>
        <fullName evidence="1">Uncharacterized protein</fullName>
    </submittedName>
</protein>
<organism evidence="1">
    <name type="scientific">marine metagenome</name>
    <dbReference type="NCBI Taxonomy" id="408172"/>
    <lineage>
        <taxon>unclassified sequences</taxon>
        <taxon>metagenomes</taxon>
        <taxon>ecological metagenomes</taxon>
    </lineage>
</organism>
<evidence type="ECO:0000313" key="1">
    <source>
        <dbReference type="EMBL" id="SVE16682.1"/>
    </source>
</evidence>
<reference evidence="1" key="1">
    <citation type="submission" date="2018-05" db="EMBL/GenBank/DDBJ databases">
        <authorList>
            <person name="Lanie J.A."/>
            <person name="Ng W.-L."/>
            <person name="Kazmierczak K.M."/>
            <person name="Andrzejewski T.M."/>
            <person name="Davidsen T.M."/>
            <person name="Wayne K.J."/>
            <person name="Tettelin H."/>
            <person name="Glass J.I."/>
            <person name="Rusch D."/>
            <person name="Podicherti R."/>
            <person name="Tsui H.-C.T."/>
            <person name="Winkler M.E."/>
        </authorList>
    </citation>
    <scope>NUCLEOTIDE SEQUENCE</scope>
</reference>
<dbReference type="AlphaFoldDB" id="A0A383B9K4"/>
<name>A0A383B9K4_9ZZZZ</name>
<sequence length="29" mass="3624">MGYIAKNWVYTFEKYPDKIDYQIYSRAYP</sequence>
<dbReference type="EMBL" id="UINC01198634">
    <property type="protein sequence ID" value="SVE16682.1"/>
    <property type="molecule type" value="Genomic_DNA"/>
</dbReference>
<proteinExistence type="predicted"/>
<accession>A0A383B9K4</accession>
<feature type="non-terminal residue" evidence="1">
    <location>
        <position position="29"/>
    </location>
</feature>
<gene>
    <name evidence="1" type="ORF">METZ01_LOCUS469536</name>
</gene>